<keyword evidence="1" id="KW-0732">Signal</keyword>
<dbReference type="Proteomes" id="UP000584663">
    <property type="component" value="Unassembled WGS sequence"/>
</dbReference>
<dbReference type="NCBIfam" id="TIGR04433">
    <property type="entry name" value="UrcA_uranyl"/>
    <property type="match status" value="1"/>
</dbReference>
<evidence type="ECO:0000313" key="5">
    <source>
        <dbReference type="Proteomes" id="UP000704529"/>
    </source>
</evidence>
<dbReference type="InterPro" id="IPR030972">
    <property type="entry name" value="UrcA_uranyl"/>
</dbReference>
<comment type="caution">
    <text evidence="3">The sequence shown here is derived from an EMBL/GenBank/DDBJ whole genome shotgun (WGS) entry which is preliminary data.</text>
</comment>
<evidence type="ECO:0000313" key="3">
    <source>
        <dbReference type="EMBL" id="MBN3558996.1"/>
    </source>
</evidence>
<gene>
    <name evidence="2" type="ORF">GGQ89_000881</name>
    <name evidence="3" type="ORF">JYA60_12245</name>
</gene>
<reference evidence="3" key="2">
    <citation type="submission" date="2021-01" db="EMBL/GenBank/DDBJ databases">
        <title>Genome Sequencing of Type Strains.</title>
        <authorList>
            <person name="Lemaire J.F."/>
            <person name="Inderbitzin P."/>
            <person name="Collins S.B."/>
            <person name="Wespe N."/>
            <person name="Knight-Connoni V."/>
        </authorList>
    </citation>
    <scope>NUCLEOTIDE SEQUENCE</scope>
    <source>
        <strain evidence="3">DSM 14562</strain>
    </source>
</reference>
<dbReference type="AlphaFoldDB" id="A0AA40ZYX0"/>
<evidence type="ECO:0000256" key="1">
    <source>
        <dbReference type="SAM" id="SignalP"/>
    </source>
</evidence>
<sequence>MKKFTAAAIAASLFASAAAQAEMREPVTVTVRHADLDLHRAADRAQFDARIRRAATMACGHVTADLRRNADVTRCRREMMADAAIKVAALSTAAPVALASNN</sequence>
<name>A0AA40ZYX0_9SPHN</name>
<keyword evidence="4" id="KW-1185">Reference proteome</keyword>
<reference evidence="2 4" key="1">
    <citation type="submission" date="2020-08" db="EMBL/GenBank/DDBJ databases">
        <title>Genomic Encyclopedia of Type Strains, Phase IV (KMG-IV): sequencing the most valuable type-strain genomes for metagenomic binning, comparative biology and taxonomic classification.</title>
        <authorList>
            <person name="Goeker M."/>
        </authorList>
    </citation>
    <scope>NUCLEOTIDE SEQUENCE [LARGE SCALE GENOMIC DNA]</scope>
    <source>
        <strain evidence="2 4">DSM 14562</strain>
    </source>
</reference>
<dbReference type="EMBL" id="JAFHKU010000131">
    <property type="protein sequence ID" value="MBN3558996.1"/>
    <property type="molecule type" value="Genomic_DNA"/>
</dbReference>
<dbReference type="Proteomes" id="UP000704529">
    <property type="component" value="Unassembled WGS sequence"/>
</dbReference>
<dbReference type="RefSeq" id="WP_184104384.1">
    <property type="nucleotide sequence ID" value="NZ_JACHNX010000002.1"/>
</dbReference>
<dbReference type="EMBL" id="JACHNX010000002">
    <property type="protein sequence ID" value="MBB4608679.1"/>
    <property type="molecule type" value="Genomic_DNA"/>
</dbReference>
<feature type="signal peptide" evidence="1">
    <location>
        <begin position="1"/>
        <end position="21"/>
    </location>
</feature>
<organism evidence="3 5">
    <name type="scientific">Sphingomonas yabuuchiae</name>
    <dbReference type="NCBI Taxonomy" id="172044"/>
    <lineage>
        <taxon>Bacteria</taxon>
        <taxon>Pseudomonadati</taxon>
        <taxon>Pseudomonadota</taxon>
        <taxon>Alphaproteobacteria</taxon>
        <taxon>Sphingomonadales</taxon>
        <taxon>Sphingomonadaceae</taxon>
        <taxon>Sphingomonas</taxon>
    </lineage>
</organism>
<feature type="chain" id="PRO_5041428869" evidence="1">
    <location>
        <begin position="22"/>
        <end position="102"/>
    </location>
</feature>
<evidence type="ECO:0000313" key="2">
    <source>
        <dbReference type="EMBL" id="MBB4608679.1"/>
    </source>
</evidence>
<protein>
    <submittedName>
        <fullName evidence="3">UrcA family protein</fullName>
    </submittedName>
</protein>
<evidence type="ECO:0000313" key="4">
    <source>
        <dbReference type="Proteomes" id="UP000584663"/>
    </source>
</evidence>
<proteinExistence type="predicted"/>
<accession>A0AA40ZYX0</accession>